<feature type="region of interest" description="Disordered" evidence="1">
    <location>
        <begin position="66"/>
        <end position="187"/>
    </location>
</feature>
<feature type="region of interest" description="Disordered" evidence="1">
    <location>
        <begin position="305"/>
        <end position="328"/>
    </location>
</feature>
<dbReference type="InterPro" id="IPR011333">
    <property type="entry name" value="SKP1/BTB/POZ_sf"/>
</dbReference>
<dbReference type="GO" id="GO:0003723">
    <property type="term" value="F:RNA binding"/>
    <property type="evidence" value="ECO:0007669"/>
    <property type="project" value="TreeGrafter"/>
</dbReference>
<dbReference type="EMBL" id="MU866117">
    <property type="protein sequence ID" value="KAK4179403.1"/>
    <property type="molecule type" value="Genomic_DNA"/>
</dbReference>
<sequence>PANITAGTRDRPVNTLSDSRSSSRSSQEQPAIDKLPDAVADPDLVCFTDEVNTEIIHYQQAPDEALALASGQRSPPPQYPASEASASGSNFRPPPSFQSLFALPNPEAETRKETVPDSDEGVNSSRAAAPAYAPPDQVAQSSNSASATSRLQDETKRALPQDTKGQPGESSRSKEEEAEPPPAYSEGYSPLHSFTYLMAAAGGESSIITQVQQGGPPINTLSADINADETITMDLRGTRFTLSRDELLTLPEFVLLSLFPNGLFPEGHMGGGFQDGDAVQVDYDPASLQYMLDFFRGVASSIPATTSEDGSDMVGVDPAAQQQRDESSRRAGIIVLREDLDFYAIPHKQDISQEEMMDVKRAAAKKLLEQGGIFSGLKKSDEPGTTEAHLIEMLTAGGFNHDDHWGHRAGEPNKAVICSLALARLRSDIRGSEMGNNAVGMAQKLLLFWRKPARRCWWEGVELEGVEGVPAGQKLKVWIRRVWTLEMSVIGLR</sequence>
<dbReference type="PANTHER" id="PTHR13384:SF16">
    <property type="entry name" value="GROWTH REGULATION PROTEIN"/>
    <property type="match status" value="1"/>
</dbReference>
<gene>
    <name evidence="2" type="ORF">QBC36DRAFT_362874</name>
</gene>
<protein>
    <submittedName>
        <fullName evidence="2">Growth regulation protein</fullName>
    </submittedName>
</protein>
<proteinExistence type="predicted"/>
<reference evidence="2" key="1">
    <citation type="journal article" date="2023" name="Mol. Phylogenet. Evol.">
        <title>Genome-scale phylogeny and comparative genomics of the fungal order Sordariales.</title>
        <authorList>
            <person name="Hensen N."/>
            <person name="Bonometti L."/>
            <person name="Westerberg I."/>
            <person name="Brannstrom I.O."/>
            <person name="Guillou S."/>
            <person name="Cros-Aarteil S."/>
            <person name="Calhoun S."/>
            <person name="Haridas S."/>
            <person name="Kuo A."/>
            <person name="Mondo S."/>
            <person name="Pangilinan J."/>
            <person name="Riley R."/>
            <person name="LaButti K."/>
            <person name="Andreopoulos B."/>
            <person name="Lipzen A."/>
            <person name="Chen C."/>
            <person name="Yan M."/>
            <person name="Daum C."/>
            <person name="Ng V."/>
            <person name="Clum A."/>
            <person name="Steindorff A."/>
            <person name="Ohm R.A."/>
            <person name="Martin F."/>
            <person name="Silar P."/>
            <person name="Natvig D.O."/>
            <person name="Lalanne C."/>
            <person name="Gautier V."/>
            <person name="Ament-Velasquez S.L."/>
            <person name="Kruys A."/>
            <person name="Hutchinson M.I."/>
            <person name="Powell A.J."/>
            <person name="Barry K."/>
            <person name="Miller A.N."/>
            <person name="Grigoriev I.V."/>
            <person name="Debuchy R."/>
            <person name="Gladieux P."/>
            <person name="Hiltunen Thoren M."/>
            <person name="Johannesson H."/>
        </authorList>
    </citation>
    <scope>NUCLEOTIDE SEQUENCE</scope>
    <source>
        <strain evidence="2">CBS 892.96</strain>
    </source>
</reference>
<dbReference type="SUPFAM" id="SSF54695">
    <property type="entry name" value="POZ domain"/>
    <property type="match status" value="1"/>
</dbReference>
<dbReference type="Proteomes" id="UP001302321">
    <property type="component" value="Unassembled WGS sequence"/>
</dbReference>
<organism evidence="2 3">
    <name type="scientific">Triangularia setosa</name>
    <dbReference type="NCBI Taxonomy" id="2587417"/>
    <lineage>
        <taxon>Eukaryota</taxon>
        <taxon>Fungi</taxon>
        <taxon>Dikarya</taxon>
        <taxon>Ascomycota</taxon>
        <taxon>Pezizomycotina</taxon>
        <taxon>Sordariomycetes</taxon>
        <taxon>Sordariomycetidae</taxon>
        <taxon>Sordariales</taxon>
        <taxon>Podosporaceae</taxon>
        <taxon>Triangularia</taxon>
    </lineage>
</organism>
<feature type="region of interest" description="Disordered" evidence="1">
    <location>
        <begin position="1"/>
        <end position="41"/>
    </location>
</feature>
<dbReference type="GO" id="GO:0005634">
    <property type="term" value="C:nucleus"/>
    <property type="evidence" value="ECO:0007669"/>
    <property type="project" value="TreeGrafter"/>
</dbReference>
<keyword evidence="3" id="KW-1185">Reference proteome</keyword>
<evidence type="ECO:0000313" key="3">
    <source>
        <dbReference type="Proteomes" id="UP001302321"/>
    </source>
</evidence>
<accession>A0AAN6WCC1</accession>
<dbReference type="AlphaFoldDB" id="A0AAN6WCC1"/>
<evidence type="ECO:0000256" key="1">
    <source>
        <dbReference type="SAM" id="MobiDB-lite"/>
    </source>
</evidence>
<feature type="non-terminal residue" evidence="2">
    <location>
        <position position="1"/>
    </location>
</feature>
<feature type="compositionally biased region" description="Polar residues" evidence="1">
    <location>
        <begin position="138"/>
        <end position="150"/>
    </location>
</feature>
<reference evidence="2" key="2">
    <citation type="submission" date="2023-05" db="EMBL/GenBank/DDBJ databases">
        <authorList>
            <consortium name="Lawrence Berkeley National Laboratory"/>
            <person name="Steindorff A."/>
            <person name="Hensen N."/>
            <person name="Bonometti L."/>
            <person name="Westerberg I."/>
            <person name="Brannstrom I.O."/>
            <person name="Guillou S."/>
            <person name="Cros-Aarteil S."/>
            <person name="Calhoun S."/>
            <person name="Haridas S."/>
            <person name="Kuo A."/>
            <person name="Mondo S."/>
            <person name="Pangilinan J."/>
            <person name="Riley R."/>
            <person name="Labutti K."/>
            <person name="Andreopoulos B."/>
            <person name="Lipzen A."/>
            <person name="Chen C."/>
            <person name="Yanf M."/>
            <person name="Daum C."/>
            <person name="Ng V."/>
            <person name="Clum A."/>
            <person name="Ohm R."/>
            <person name="Martin F."/>
            <person name="Silar P."/>
            <person name="Natvig D."/>
            <person name="Lalanne C."/>
            <person name="Gautier V."/>
            <person name="Ament-Velasquez S.L."/>
            <person name="Kruys A."/>
            <person name="Hutchinson M.I."/>
            <person name="Powell A.J."/>
            <person name="Barry K."/>
            <person name="Miller A.N."/>
            <person name="Grigoriev I.V."/>
            <person name="Debuchy R."/>
            <person name="Gladieux P."/>
            <person name="Thoren M.H."/>
            <person name="Johannesson H."/>
        </authorList>
    </citation>
    <scope>NUCLEOTIDE SEQUENCE</scope>
    <source>
        <strain evidence="2">CBS 892.96</strain>
    </source>
</reference>
<dbReference type="PANTHER" id="PTHR13384">
    <property type="entry name" value="G PATCH DOMAIN-CONTAINING PROTEIN 1"/>
    <property type="match status" value="1"/>
</dbReference>
<feature type="compositionally biased region" description="Low complexity" evidence="1">
    <location>
        <begin position="17"/>
        <end position="26"/>
    </location>
</feature>
<name>A0AAN6WCC1_9PEZI</name>
<comment type="caution">
    <text evidence="2">The sequence shown here is derived from an EMBL/GenBank/DDBJ whole genome shotgun (WGS) entry which is preliminary data.</text>
</comment>
<evidence type="ECO:0000313" key="2">
    <source>
        <dbReference type="EMBL" id="KAK4179403.1"/>
    </source>
</evidence>